<reference evidence="2" key="1">
    <citation type="journal article" date="2023" name="Plant J.">
        <title>The genome of the king protea, Protea cynaroides.</title>
        <authorList>
            <person name="Chang J."/>
            <person name="Duong T.A."/>
            <person name="Schoeman C."/>
            <person name="Ma X."/>
            <person name="Roodt D."/>
            <person name="Barker N."/>
            <person name="Li Z."/>
            <person name="Van de Peer Y."/>
            <person name="Mizrachi E."/>
        </authorList>
    </citation>
    <scope>NUCLEOTIDE SEQUENCE</scope>
    <source>
        <tissue evidence="2">Young leaves</tissue>
    </source>
</reference>
<evidence type="ECO:0000313" key="3">
    <source>
        <dbReference type="Proteomes" id="UP001141806"/>
    </source>
</evidence>
<feature type="region of interest" description="Disordered" evidence="1">
    <location>
        <begin position="192"/>
        <end position="240"/>
    </location>
</feature>
<feature type="compositionally biased region" description="Polar residues" evidence="1">
    <location>
        <begin position="231"/>
        <end position="240"/>
    </location>
</feature>
<organism evidence="2 3">
    <name type="scientific">Protea cynaroides</name>
    <dbReference type="NCBI Taxonomy" id="273540"/>
    <lineage>
        <taxon>Eukaryota</taxon>
        <taxon>Viridiplantae</taxon>
        <taxon>Streptophyta</taxon>
        <taxon>Embryophyta</taxon>
        <taxon>Tracheophyta</taxon>
        <taxon>Spermatophyta</taxon>
        <taxon>Magnoliopsida</taxon>
        <taxon>Proteales</taxon>
        <taxon>Proteaceae</taxon>
        <taxon>Protea</taxon>
    </lineage>
</organism>
<evidence type="ECO:0000313" key="2">
    <source>
        <dbReference type="EMBL" id="KAJ4969216.1"/>
    </source>
</evidence>
<comment type="caution">
    <text evidence="2">The sequence shown here is derived from an EMBL/GenBank/DDBJ whole genome shotgun (WGS) entry which is preliminary data.</text>
</comment>
<gene>
    <name evidence="2" type="ORF">NE237_015917</name>
</gene>
<keyword evidence="3" id="KW-1185">Reference proteome</keyword>
<sequence>MAKRDGLDGSRITIFERLTIDLGKFLGFPPQNIDNPSLGNTIGASIHNVAIGVPSGVQNRVDPILSNQECMVLGQIPTDQTGPAGRSFVEVLAGVPDLNDLYKQKDVEMEIGGHTLMRSLLGISLEDNTFYSNKLWNMKNVLFIAKNEVGSNKEGEETKRQSFVEEVKRPTIDGNGTDLGVVSGIPLGWWTDVTEDKDTKNDDNDGSYDDEEVEDREESEIRSTKEGVSNAIGQPNAVAT</sequence>
<dbReference type="Proteomes" id="UP001141806">
    <property type="component" value="Unassembled WGS sequence"/>
</dbReference>
<feature type="compositionally biased region" description="Basic and acidic residues" evidence="1">
    <location>
        <begin position="194"/>
        <end position="203"/>
    </location>
</feature>
<protein>
    <submittedName>
        <fullName evidence="2">Uncharacterized protein</fullName>
    </submittedName>
</protein>
<feature type="compositionally biased region" description="Acidic residues" evidence="1">
    <location>
        <begin position="204"/>
        <end position="218"/>
    </location>
</feature>
<name>A0A9Q0KF72_9MAGN</name>
<dbReference type="EMBL" id="JAMYWD010000006">
    <property type="protein sequence ID" value="KAJ4969216.1"/>
    <property type="molecule type" value="Genomic_DNA"/>
</dbReference>
<evidence type="ECO:0000256" key="1">
    <source>
        <dbReference type="SAM" id="MobiDB-lite"/>
    </source>
</evidence>
<accession>A0A9Q0KF72</accession>
<proteinExistence type="predicted"/>
<dbReference type="AlphaFoldDB" id="A0A9Q0KF72"/>